<dbReference type="Pfam" id="PF05154">
    <property type="entry name" value="TM2"/>
    <property type="match status" value="1"/>
</dbReference>
<reference evidence="7" key="1">
    <citation type="submission" date="2023-09" db="EMBL/GenBank/DDBJ databases">
        <title>Undibacterium sp. 20NA77.5 isolated from freshwater.</title>
        <authorList>
            <person name="Le V."/>
            <person name="Ko S.-R."/>
            <person name="Ahn C.-Y."/>
            <person name="Oh H.-M."/>
        </authorList>
    </citation>
    <scope>NUCLEOTIDE SEQUENCE</scope>
    <source>
        <strain evidence="7">20NA77.5</strain>
    </source>
</reference>
<comment type="subcellular location">
    <subcellularLocation>
        <location evidence="1">Membrane</location>
        <topology evidence="1">Multi-pass membrane protein</topology>
    </subcellularLocation>
</comment>
<keyword evidence="3 5" id="KW-1133">Transmembrane helix</keyword>
<dbReference type="RefSeq" id="WP_309481084.1">
    <property type="nucleotide sequence ID" value="NZ_CP133720.1"/>
</dbReference>
<proteinExistence type="predicted"/>
<name>A0ABY9RFG5_9BURK</name>
<feature type="transmembrane region" description="Helical" evidence="5">
    <location>
        <begin position="101"/>
        <end position="121"/>
    </location>
</feature>
<organism evidence="7 8">
    <name type="scientific">Undibacterium cyanobacteriorum</name>
    <dbReference type="NCBI Taxonomy" id="3073561"/>
    <lineage>
        <taxon>Bacteria</taxon>
        <taxon>Pseudomonadati</taxon>
        <taxon>Pseudomonadota</taxon>
        <taxon>Betaproteobacteria</taxon>
        <taxon>Burkholderiales</taxon>
        <taxon>Oxalobacteraceae</taxon>
        <taxon>Undibacterium</taxon>
    </lineage>
</organism>
<accession>A0ABY9RFG5</accession>
<evidence type="ECO:0000256" key="2">
    <source>
        <dbReference type="ARBA" id="ARBA00022692"/>
    </source>
</evidence>
<dbReference type="Proteomes" id="UP001181355">
    <property type="component" value="Chromosome"/>
</dbReference>
<evidence type="ECO:0000256" key="1">
    <source>
        <dbReference type="ARBA" id="ARBA00004141"/>
    </source>
</evidence>
<sequence length="138" mass="15193">MTQAHKNKTLTAFLSLSLGSLGAHRFYLYGKNDAIAWLHFSTLPLSLLLSKLYFNLNEFITFGPWLLSLLVALLMTLILGLKSDEKWDTEFNPNSGQKSDSSWLLAVILVFDLGAGAIALIGMMARAFDLLYTGGAYG</sequence>
<protein>
    <submittedName>
        <fullName evidence="7">NINE protein</fullName>
    </submittedName>
</protein>
<evidence type="ECO:0000313" key="8">
    <source>
        <dbReference type="Proteomes" id="UP001181355"/>
    </source>
</evidence>
<evidence type="ECO:0000313" key="7">
    <source>
        <dbReference type="EMBL" id="WMW79588.1"/>
    </source>
</evidence>
<evidence type="ECO:0000256" key="5">
    <source>
        <dbReference type="SAM" id="Phobius"/>
    </source>
</evidence>
<evidence type="ECO:0000256" key="3">
    <source>
        <dbReference type="ARBA" id="ARBA00022989"/>
    </source>
</evidence>
<feature type="domain" description="TM2" evidence="6">
    <location>
        <begin position="5"/>
        <end position="41"/>
    </location>
</feature>
<evidence type="ECO:0000259" key="6">
    <source>
        <dbReference type="Pfam" id="PF05154"/>
    </source>
</evidence>
<dbReference type="InterPro" id="IPR007829">
    <property type="entry name" value="TM2"/>
</dbReference>
<feature type="transmembrane region" description="Helical" evidence="5">
    <location>
        <begin position="61"/>
        <end position="81"/>
    </location>
</feature>
<dbReference type="EMBL" id="CP133720">
    <property type="protein sequence ID" value="WMW79588.1"/>
    <property type="molecule type" value="Genomic_DNA"/>
</dbReference>
<keyword evidence="2 5" id="KW-0812">Transmembrane</keyword>
<evidence type="ECO:0000256" key="4">
    <source>
        <dbReference type="ARBA" id="ARBA00023136"/>
    </source>
</evidence>
<keyword evidence="8" id="KW-1185">Reference proteome</keyword>
<gene>
    <name evidence="7" type="ORF">RF679_13125</name>
</gene>
<keyword evidence="4 5" id="KW-0472">Membrane</keyword>